<name>A0AA43ZG44_9HYPH</name>
<dbReference type="Pfam" id="PF00990">
    <property type="entry name" value="GGDEF"/>
    <property type="match status" value="1"/>
</dbReference>
<reference evidence="3" key="1">
    <citation type="submission" date="2020-03" db="EMBL/GenBank/DDBJ databases">
        <title>Ferranicluibacter endophyticum gen. nov., sp. nov., a new genus isolated from Rubus ulmifolius Schott. stem.</title>
        <authorList>
            <person name="Roca-Couso R."/>
            <person name="Flores-Felix J.D."/>
            <person name="Igual J.M."/>
            <person name="Rivas R."/>
        </authorList>
    </citation>
    <scope>NUCLEOTIDE SEQUENCE</scope>
    <source>
        <strain evidence="3">CRRU44</strain>
    </source>
</reference>
<sequence length="561" mass="60995">MAHVIPSQSKSLDANADLQALDDAWRLGCSGRSSLALEISLSVHEASLLRNDLPLTARSAQDIAWYCFQIGKPEMGLHYASQAAAGWRDLEQPALEAQALSIHAWLHLELGQMEEAVTLAAEALDIADHSGDLRSRSLAINVTGVIFWMSRQPPLAIDYCGRAVALAREAGDASFECWWLINLGGSHAEAAYLALEMGDRASFDAAIGPAIDATRSAYSLAQSLGDGWAERLCLGNLAEYFNAAEDFIGAEQFLAHFRAITSEDDARGEGHYLDILGRTLVSLKRYEEALVPLQHAYALATVNGNVETLMFACLYLSKAHEHLGAFEQALDFHKRYHSLHQQFTAERTQRNARLADIRYETKKLRMLLDTEAGRTAEIARSFEALQQQTTILTAAANTDPLTGLGNRRRLEAMLDTVDASCDVYALAILDVDHFKTINDTHSHIIGDRVLIALGALIKASARGSDLAVRFGGEEFVVLMVGVTSAQAKRAGERIRLKVARHDWSAVAAGLAVTISIGIAVSGEGDDAPEILQIADRNLYRAKQAGRNKVVASGDASPVPER</sequence>
<organism evidence="3 4">
    <name type="scientific">Ferranicluibacter rubi</name>
    <dbReference type="NCBI Taxonomy" id="2715133"/>
    <lineage>
        <taxon>Bacteria</taxon>
        <taxon>Pseudomonadati</taxon>
        <taxon>Pseudomonadota</taxon>
        <taxon>Alphaproteobacteria</taxon>
        <taxon>Hyphomicrobiales</taxon>
        <taxon>Rhizobiaceae</taxon>
        <taxon>Ferranicluibacter</taxon>
    </lineage>
</organism>
<dbReference type="Proteomes" id="UP001155840">
    <property type="component" value="Unassembled WGS sequence"/>
</dbReference>
<dbReference type="AlphaFoldDB" id="A0AA43ZG44"/>
<dbReference type="InterPro" id="IPR011990">
    <property type="entry name" value="TPR-like_helical_dom_sf"/>
</dbReference>
<dbReference type="PANTHER" id="PTHR45138:SF24">
    <property type="entry name" value="DIGUANYLATE CYCLASE DGCC-RELATED"/>
    <property type="match status" value="1"/>
</dbReference>
<gene>
    <name evidence="3" type="ORF">G8E10_08560</name>
</gene>
<dbReference type="InterPro" id="IPR050469">
    <property type="entry name" value="Diguanylate_Cyclase"/>
</dbReference>
<protein>
    <recommendedName>
        <fullName evidence="1">diguanylate cyclase</fullName>
        <ecNumber evidence="1">2.7.7.65</ecNumber>
    </recommendedName>
</protein>
<dbReference type="GO" id="GO:0005886">
    <property type="term" value="C:plasma membrane"/>
    <property type="evidence" value="ECO:0007669"/>
    <property type="project" value="TreeGrafter"/>
</dbReference>
<dbReference type="GO" id="GO:1902201">
    <property type="term" value="P:negative regulation of bacterial-type flagellum-dependent cell motility"/>
    <property type="evidence" value="ECO:0007669"/>
    <property type="project" value="TreeGrafter"/>
</dbReference>
<dbReference type="Gene3D" id="1.25.40.10">
    <property type="entry name" value="Tetratricopeptide repeat domain"/>
    <property type="match status" value="2"/>
</dbReference>
<dbReference type="CDD" id="cd01949">
    <property type="entry name" value="GGDEF"/>
    <property type="match status" value="1"/>
</dbReference>
<dbReference type="GO" id="GO:0052621">
    <property type="term" value="F:diguanylate cyclase activity"/>
    <property type="evidence" value="ECO:0007669"/>
    <property type="project" value="UniProtKB-EC"/>
</dbReference>
<dbReference type="PROSITE" id="PS50887">
    <property type="entry name" value="GGDEF"/>
    <property type="match status" value="1"/>
</dbReference>
<dbReference type="SMART" id="SM00267">
    <property type="entry name" value="GGDEF"/>
    <property type="match status" value="1"/>
</dbReference>
<dbReference type="PANTHER" id="PTHR45138">
    <property type="entry name" value="REGULATORY COMPONENTS OF SENSORY TRANSDUCTION SYSTEM"/>
    <property type="match status" value="1"/>
</dbReference>
<accession>A0AA43ZG44</accession>
<evidence type="ECO:0000313" key="4">
    <source>
        <dbReference type="Proteomes" id="UP001155840"/>
    </source>
</evidence>
<dbReference type="Gene3D" id="3.30.70.270">
    <property type="match status" value="1"/>
</dbReference>
<dbReference type="FunFam" id="3.30.70.270:FF:000001">
    <property type="entry name" value="Diguanylate cyclase domain protein"/>
    <property type="match status" value="1"/>
</dbReference>
<evidence type="ECO:0000259" key="2">
    <source>
        <dbReference type="PROSITE" id="PS50887"/>
    </source>
</evidence>
<dbReference type="InterPro" id="IPR043128">
    <property type="entry name" value="Rev_trsase/Diguanyl_cyclase"/>
</dbReference>
<feature type="domain" description="GGDEF" evidence="2">
    <location>
        <begin position="422"/>
        <end position="554"/>
    </location>
</feature>
<keyword evidence="4" id="KW-1185">Reference proteome</keyword>
<evidence type="ECO:0000256" key="1">
    <source>
        <dbReference type="ARBA" id="ARBA00012528"/>
    </source>
</evidence>
<dbReference type="InterPro" id="IPR000160">
    <property type="entry name" value="GGDEF_dom"/>
</dbReference>
<dbReference type="SUPFAM" id="SSF48452">
    <property type="entry name" value="TPR-like"/>
    <property type="match status" value="2"/>
</dbReference>
<evidence type="ECO:0000313" key="3">
    <source>
        <dbReference type="EMBL" id="NHT75796.1"/>
    </source>
</evidence>
<dbReference type="GO" id="GO:0043709">
    <property type="term" value="P:cell adhesion involved in single-species biofilm formation"/>
    <property type="evidence" value="ECO:0007669"/>
    <property type="project" value="TreeGrafter"/>
</dbReference>
<dbReference type="EMBL" id="JAANCM010000003">
    <property type="protein sequence ID" value="NHT75796.1"/>
    <property type="molecule type" value="Genomic_DNA"/>
</dbReference>
<dbReference type="InterPro" id="IPR029787">
    <property type="entry name" value="Nucleotide_cyclase"/>
</dbReference>
<proteinExistence type="predicted"/>
<dbReference type="EC" id="2.7.7.65" evidence="1"/>
<comment type="caution">
    <text evidence="3">The sequence shown here is derived from an EMBL/GenBank/DDBJ whole genome shotgun (WGS) entry which is preliminary data.</text>
</comment>
<dbReference type="NCBIfam" id="TIGR00254">
    <property type="entry name" value="GGDEF"/>
    <property type="match status" value="1"/>
</dbReference>
<dbReference type="SUPFAM" id="SSF55073">
    <property type="entry name" value="Nucleotide cyclase"/>
    <property type="match status" value="1"/>
</dbReference>